<name>A0AA35NZM6_9SAUR</name>
<dbReference type="EMBL" id="OX395127">
    <property type="protein sequence ID" value="CAI5766883.1"/>
    <property type="molecule type" value="Genomic_DNA"/>
</dbReference>
<dbReference type="Proteomes" id="UP001178461">
    <property type="component" value="Chromosome 2"/>
</dbReference>
<sequence>MVLQRWVKLHPLTCSAIAPFPLCIFSRHMNLVPVSASGMCLAVWLCQNSTSSTVQKVELSPPPPYSPSSPQLGSLIPAAFNCQLRSGLYPTPFWNGWQQMRAGPCFSCSSSNPGPLSINWSLFPQNYTPPPKSHSPSHTNARGALMSGAGGTNHGPITQIGLGQPWSSVCEGKLDSSNPALFCGVFQAQMVAGEGK</sequence>
<gene>
    <name evidence="2" type="ORF">PODLI_1B036893</name>
</gene>
<evidence type="ECO:0000256" key="1">
    <source>
        <dbReference type="SAM" id="MobiDB-lite"/>
    </source>
</evidence>
<organism evidence="2 3">
    <name type="scientific">Podarcis lilfordi</name>
    <name type="common">Lilford's wall lizard</name>
    <dbReference type="NCBI Taxonomy" id="74358"/>
    <lineage>
        <taxon>Eukaryota</taxon>
        <taxon>Metazoa</taxon>
        <taxon>Chordata</taxon>
        <taxon>Craniata</taxon>
        <taxon>Vertebrata</taxon>
        <taxon>Euteleostomi</taxon>
        <taxon>Lepidosauria</taxon>
        <taxon>Squamata</taxon>
        <taxon>Bifurcata</taxon>
        <taxon>Unidentata</taxon>
        <taxon>Episquamata</taxon>
        <taxon>Laterata</taxon>
        <taxon>Lacertibaenia</taxon>
        <taxon>Lacertidae</taxon>
        <taxon>Podarcis</taxon>
    </lineage>
</organism>
<feature type="region of interest" description="Disordered" evidence="1">
    <location>
        <begin position="129"/>
        <end position="152"/>
    </location>
</feature>
<evidence type="ECO:0000313" key="2">
    <source>
        <dbReference type="EMBL" id="CAI5766883.1"/>
    </source>
</evidence>
<accession>A0AA35NZM6</accession>
<proteinExistence type="predicted"/>
<keyword evidence="3" id="KW-1185">Reference proteome</keyword>
<protein>
    <submittedName>
        <fullName evidence="2">Uncharacterized protein</fullName>
    </submittedName>
</protein>
<evidence type="ECO:0000313" key="3">
    <source>
        <dbReference type="Proteomes" id="UP001178461"/>
    </source>
</evidence>
<dbReference type="AlphaFoldDB" id="A0AA35NZM6"/>
<reference evidence="2" key="1">
    <citation type="submission" date="2022-12" db="EMBL/GenBank/DDBJ databases">
        <authorList>
            <person name="Alioto T."/>
            <person name="Alioto T."/>
            <person name="Gomez Garrido J."/>
        </authorList>
    </citation>
    <scope>NUCLEOTIDE SEQUENCE</scope>
</reference>